<protein>
    <submittedName>
        <fullName evidence="1">Uncharacterized protein</fullName>
    </submittedName>
</protein>
<gene>
    <name evidence="1" type="ORF">FVE85_8065</name>
</gene>
<organism evidence="1 2">
    <name type="scientific">Porphyridium purpureum</name>
    <name type="common">Red alga</name>
    <name type="synonym">Porphyridium cruentum</name>
    <dbReference type="NCBI Taxonomy" id="35688"/>
    <lineage>
        <taxon>Eukaryota</taxon>
        <taxon>Rhodophyta</taxon>
        <taxon>Bangiophyceae</taxon>
        <taxon>Porphyridiales</taxon>
        <taxon>Porphyridiaceae</taxon>
        <taxon>Porphyridium</taxon>
    </lineage>
</organism>
<dbReference type="AlphaFoldDB" id="A0A5J4YMU0"/>
<reference evidence="2" key="1">
    <citation type="journal article" date="2019" name="Nat. Commun.">
        <title>Expansion of phycobilisome linker gene families in mesophilic red algae.</title>
        <authorList>
            <person name="Lee J."/>
            <person name="Kim D."/>
            <person name="Bhattacharya D."/>
            <person name="Yoon H.S."/>
        </authorList>
    </citation>
    <scope>NUCLEOTIDE SEQUENCE [LARGE SCALE GENOMIC DNA]</scope>
    <source>
        <strain evidence="2">CCMP 1328</strain>
    </source>
</reference>
<dbReference type="Proteomes" id="UP000324585">
    <property type="component" value="Unassembled WGS sequence"/>
</dbReference>
<accession>A0A5J4YMU0</accession>
<name>A0A5J4YMU0_PORPP</name>
<dbReference type="EMBL" id="VRMN01000009">
    <property type="protein sequence ID" value="KAA8492558.1"/>
    <property type="molecule type" value="Genomic_DNA"/>
</dbReference>
<evidence type="ECO:0000313" key="1">
    <source>
        <dbReference type="EMBL" id="KAA8492558.1"/>
    </source>
</evidence>
<proteinExistence type="predicted"/>
<comment type="caution">
    <text evidence="1">The sequence shown here is derived from an EMBL/GenBank/DDBJ whole genome shotgun (WGS) entry which is preliminary data.</text>
</comment>
<evidence type="ECO:0000313" key="2">
    <source>
        <dbReference type="Proteomes" id="UP000324585"/>
    </source>
</evidence>
<sequence length="431" mass="47116">MRLFAALRVVRLVAVATAALLAGFMISRMSTASRSRAREGELDEDAQRTYASAGSGMTFLPPPGLLGLHAVLFCAPVLSMSLGARGAELGSRTDVKECLRSFRADRMVRPTLQTALHASIDAALFERMMMGSLRKLTAQRSRDTLKTPKVLVASNIDADFQVTETVPYSMAASSLHVLGISYGLNRSLEAAQQSSSGVVDFITAKAAMIVPRRRRSEKHTEKKSKTVSALQISGRLQYPLFSSCEERENVLQTKRVDSDSMQQRPPCIELPGLTLRRVAKNEPISAIWVDSSVDPVHVLEGSGAVLSRVDVVLLSKVHVGGQSIRPSSQSEAQFEKEHRLGANADFETTQDMVSLLQDSGFMVFDALYETTNPSTRELMTLPFQFNRTRMLGLQPSQLDAELTDNPDAPRALGRLPCNVEILALRLGPRSG</sequence>
<keyword evidence="2" id="KW-1185">Reference proteome</keyword>